<evidence type="ECO:0000313" key="3">
    <source>
        <dbReference type="EMBL" id="MBW4753610.1"/>
    </source>
</evidence>
<feature type="domain" description="HU" evidence="2">
    <location>
        <begin position="1"/>
        <end position="114"/>
    </location>
</feature>
<keyword evidence="4" id="KW-1185">Reference proteome</keyword>
<protein>
    <submittedName>
        <fullName evidence="3">HU family DNA-binding protein</fullName>
    </submittedName>
</protein>
<dbReference type="EMBL" id="JAHXCP010000001">
    <property type="protein sequence ID" value="MBW4753610.1"/>
    <property type="molecule type" value="Genomic_DNA"/>
</dbReference>
<keyword evidence="3" id="KW-0238">DNA-binding</keyword>
<dbReference type="NCBIfam" id="TIGR01201">
    <property type="entry name" value="HU_rel"/>
    <property type="match status" value="1"/>
</dbReference>
<sequence length="166" mass="18688">MSVKFKIYQDVRTKSKTKGKFYARAVVSDVADLESISKEIEENTSAKQADVYAVLRELVNVMARHMRNGDRVVLDGFGSFKVGLKTKPADSVEKFNVAKNIVGTRINFQPETHWKAGDIGRTRAFLTGIDFKPYEPKKTDKHNQPSHKEEHNPSGPTVDPDFHPEG</sequence>
<evidence type="ECO:0000259" key="2">
    <source>
        <dbReference type="Pfam" id="PF18291"/>
    </source>
</evidence>
<name>A0ABS6Y298_9BACT</name>
<gene>
    <name evidence="3" type="ORF">KZO77_00975</name>
</gene>
<dbReference type="InterPro" id="IPR041607">
    <property type="entry name" value="HU-HIG"/>
</dbReference>
<dbReference type="InterPro" id="IPR005902">
    <property type="entry name" value="HU_DNA-bd_put"/>
</dbReference>
<proteinExistence type="predicted"/>
<dbReference type="Pfam" id="PF18291">
    <property type="entry name" value="HU-HIG"/>
    <property type="match status" value="1"/>
</dbReference>
<comment type="caution">
    <text evidence="3">The sequence shown here is derived from an EMBL/GenBank/DDBJ whole genome shotgun (WGS) entry which is preliminary data.</text>
</comment>
<evidence type="ECO:0000256" key="1">
    <source>
        <dbReference type="SAM" id="MobiDB-lite"/>
    </source>
</evidence>
<evidence type="ECO:0000313" key="4">
    <source>
        <dbReference type="Proteomes" id="UP000812077"/>
    </source>
</evidence>
<dbReference type="Proteomes" id="UP000812077">
    <property type="component" value="Unassembled WGS sequence"/>
</dbReference>
<feature type="region of interest" description="Disordered" evidence="1">
    <location>
        <begin position="132"/>
        <end position="166"/>
    </location>
</feature>
<feature type="compositionally biased region" description="Basic and acidic residues" evidence="1">
    <location>
        <begin position="132"/>
        <end position="152"/>
    </location>
</feature>
<dbReference type="GO" id="GO:0003677">
    <property type="term" value="F:DNA binding"/>
    <property type="evidence" value="ECO:0007669"/>
    <property type="project" value="UniProtKB-KW"/>
</dbReference>
<reference evidence="3 4" key="1">
    <citation type="submission" date="2021-07" db="EMBL/GenBank/DDBJ databases">
        <title>Genomic diversity and antimicrobial resistance of Prevotella spp. isolated from chronic lung disease airways.</title>
        <authorList>
            <person name="Webb K.A."/>
            <person name="Olagoke O.S."/>
            <person name="Baird T."/>
            <person name="Neill J."/>
            <person name="Pham A."/>
            <person name="Wells T.J."/>
            <person name="Ramsay K.A."/>
            <person name="Bell S.C."/>
            <person name="Sarovich D.S."/>
            <person name="Price E.P."/>
        </authorList>
    </citation>
    <scope>NUCLEOTIDE SEQUENCE [LARGE SCALE GENOMIC DNA]</scope>
    <source>
        <strain evidence="3 4">SCHI0027.S.6</strain>
    </source>
</reference>
<dbReference type="RefSeq" id="WP_219432495.1">
    <property type="nucleotide sequence ID" value="NZ_JAHXCP010000001.1"/>
</dbReference>
<organism evidence="3 4">
    <name type="scientific">Prevotella melaninogenica</name>
    <dbReference type="NCBI Taxonomy" id="28132"/>
    <lineage>
        <taxon>Bacteria</taxon>
        <taxon>Pseudomonadati</taxon>
        <taxon>Bacteroidota</taxon>
        <taxon>Bacteroidia</taxon>
        <taxon>Bacteroidales</taxon>
        <taxon>Prevotellaceae</taxon>
        <taxon>Prevotella</taxon>
    </lineage>
</organism>
<accession>A0ABS6Y298</accession>